<dbReference type="Proteomes" id="UP000642144">
    <property type="component" value="Unassembled WGS sequence"/>
</dbReference>
<dbReference type="PANTHER" id="PTHR11102:SF160">
    <property type="entry name" value="ERAD-ASSOCIATED E3 UBIQUITIN-PROTEIN LIGASE COMPONENT HRD3"/>
    <property type="match status" value="1"/>
</dbReference>
<dbReference type="Pfam" id="PF11185">
    <property type="entry name" value="DUF2971"/>
    <property type="match status" value="1"/>
</dbReference>
<organism evidence="1 2">
    <name type="scientific">Duganella levis</name>
    <dbReference type="NCBI Taxonomy" id="2692169"/>
    <lineage>
        <taxon>Bacteria</taxon>
        <taxon>Pseudomonadati</taxon>
        <taxon>Pseudomonadota</taxon>
        <taxon>Betaproteobacteria</taxon>
        <taxon>Burkholderiales</taxon>
        <taxon>Oxalobacteraceae</taxon>
        <taxon>Telluria group</taxon>
        <taxon>Duganella</taxon>
    </lineage>
</organism>
<comment type="caution">
    <text evidence="1">The sequence shown here is derived from an EMBL/GenBank/DDBJ whole genome shotgun (WGS) entry which is preliminary data.</text>
</comment>
<name>A0ABW9W4S3_9BURK</name>
<protein>
    <submittedName>
        <fullName evidence="1">DUF2971 domain-containing protein</fullName>
    </submittedName>
</protein>
<proteinExistence type="predicted"/>
<dbReference type="SMART" id="SM00671">
    <property type="entry name" value="SEL1"/>
    <property type="match status" value="3"/>
</dbReference>
<dbReference type="SUPFAM" id="SSF81901">
    <property type="entry name" value="HCP-like"/>
    <property type="match status" value="1"/>
</dbReference>
<evidence type="ECO:0000313" key="2">
    <source>
        <dbReference type="Proteomes" id="UP000642144"/>
    </source>
</evidence>
<dbReference type="InterPro" id="IPR050767">
    <property type="entry name" value="Sel1_AlgK"/>
</dbReference>
<dbReference type="InterPro" id="IPR006597">
    <property type="entry name" value="Sel1-like"/>
</dbReference>
<dbReference type="InterPro" id="IPR011990">
    <property type="entry name" value="TPR-like_helical_dom_sf"/>
</dbReference>
<dbReference type="InterPro" id="IPR021352">
    <property type="entry name" value="DUF2971"/>
</dbReference>
<dbReference type="Gene3D" id="1.25.40.10">
    <property type="entry name" value="Tetratricopeptide repeat domain"/>
    <property type="match status" value="1"/>
</dbReference>
<keyword evidence="2" id="KW-1185">Reference proteome</keyword>
<evidence type="ECO:0000313" key="1">
    <source>
        <dbReference type="EMBL" id="MYN28921.1"/>
    </source>
</evidence>
<dbReference type="EMBL" id="WWCT01000019">
    <property type="protein sequence ID" value="MYN28921.1"/>
    <property type="molecule type" value="Genomic_DNA"/>
</dbReference>
<dbReference type="PANTHER" id="PTHR11102">
    <property type="entry name" value="SEL-1-LIKE PROTEIN"/>
    <property type="match status" value="1"/>
</dbReference>
<gene>
    <name evidence="1" type="ORF">GTP69_21185</name>
</gene>
<accession>A0ABW9W4S3</accession>
<sequence length="709" mass="80727">MTMESFSYLIEKISTKKHRQFYEHGLRERAGDSIQQFNWAREAAIYGLPEAMEWVINAYKQGFGTEPNAIMAFEWLKKAADQKYVWAYFELAIAYRDGSGTLPNIKDFRDWMEKAASAPDGREAMRVLSESYQKPKYGKPDAGKASHWTRLMAEAQGAVAMIDLSRDYATGRHTSRDIKLQLKWAERAESAARAELADTKKRDGASEDLPRALKALSDAYKTNQRPLKDANNILREAASAALQVFSDAEAAASDTTSNQILEEESNVPEDLLFIILQYKNTLRKGSKPRFNWLKKIVHIIDVEYSNSARSFPEFANVVFELAEAFRDGIGAKVDKVQYLDTLKLAKKVRHPNAMYELANKSSPTYAAQLQDAADAGSDEAFYRLQIRECDFSSKKANAIQDALVEFRRQVYEYREINHSVSEEDAKDGIAHYTGNAALEGMLDPSTEESKNLMRMYNFAYFNDPKEGRRLYLDLDSNNPLKEFGPATFYKDDILTEEHFVYIGSFSLAPDQLDLWRAYTDNGKGFAIVTPFSVFPKNSDHSLMETWANKRKLSVMPTLYKVLYSDQDAKNVLESLSPQLEIIKKTLSNVPTEKKEKIFKLVRTIANELLFLYKSEDYKTEREVRFVKAQKLNSPEVKRDSSRFPTRLYMETQTLFFSTPSSKIIIGPTVENKTSVAMALRHALTTRGWEGACEVAYSNVNYQIAPSVGR</sequence>
<dbReference type="Pfam" id="PF08238">
    <property type="entry name" value="Sel1"/>
    <property type="match status" value="3"/>
</dbReference>
<dbReference type="RefSeq" id="WP_161056707.1">
    <property type="nucleotide sequence ID" value="NZ_WWCT01000019.1"/>
</dbReference>
<reference evidence="1 2" key="1">
    <citation type="submission" date="2019-12" db="EMBL/GenBank/DDBJ databases">
        <title>Novel species isolated from a subtropical stream in China.</title>
        <authorList>
            <person name="Lu H."/>
        </authorList>
    </citation>
    <scope>NUCLEOTIDE SEQUENCE [LARGE SCALE GENOMIC DNA]</scope>
    <source>
        <strain evidence="1 2">CY42W</strain>
    </source>
</reference>